<dbReference type="Proteomes" id="UP000460412">
    <property type="component" value="Unassembled WGS sequence"/>
</dbReference>
<keyword evidence="2" id="KW-1185">Reference proteome</keyword>
<comment type="caution">
    <text evidence="1">The sequence shown here is derived from an EMBL/GenBank/DDBJ whole genome shotgun (WGS) entry which is preliminary data.</text>
</comment>
<organism evidence="1 2">
    <name type="scientific">Sporofaciens musculi</name>
    <dbReference type="NCBI Taxonomy" id="2681861"/>
    <lineage>
        <taxon>Bacteria</taxon>
        <taxon>Bacillati</taxon>
        <taxon>Bacillota</taxon>
        <taxon>Clostridia</taxon>
        <taxon>Lachnospirales</taxon>
        <taxon>Lachnospiraceae</taxon>
        <taxon>Sporofaciens</taxon>
    </lineage>
</organism>
<accession>A0A7X3MJM1</accession>
<dbReference type="EMBL" id="WUQX01000001">
    <property type="protein sequence ID" value="MXP77643.1"/>
    <property type="molecule type" value="Genomic_DNA"/>
</dbReference>
<dbReference type="AlphaFoldDB" id="A0A7X3MJM1"/>
<dbReference type="SUPFAM" id="SSF82171">
    <property type="entry name" value="DPP6 N-terminal domain-like"/>
    <property type="match status" value="1"/>
</dbReference>
<reference evidence="1 2" key="1">
    <citation type="submission" date="2019-12" db="EMBL/GenBank/DDBJ databases">
        <title>Sporaefaciens musculi gen. nov., sp. nov., a novel bacterium isolated from the caecum of an obese mouse.</title>
        <authorList>
            <person name="Rasmussen T.S."/>
            <person name="Streidl T."/>
            <person name="Hitch T.C.A."/>
            <person name="Wortmann E."/>
            <person name="Deptula P."/>
            <person name="Hansen M."/>
            <person name="Nielsen D.S."/>
            <person name="Clavel T."/>
            <person name="Vogensen F.K."/>
        </authorList>
    </citation>
    <scope>NUCLEOTIDE SEQUENCE [LARGE SCALE GENOMIC DNA]</scope>
    <source>
        <strain evidence="1 2">WCA-9-b2</strain>
    </source>
</reference>
<protein>
    <submittedName>
        <fullName evidence="1">Uncharacterized protein</fullName>
    </submittedName>
</protein>
<gene>
    <name evidence="1" type="ORF">GN277_20500</name>
</gene>
<evidence type="ECO:0000313" key="2">
    <source>
        <dbReference type="Proteomes" id="UP000460412"/>
    </source>
</evidence>
<name>A0A7X3MJM1_9FIRM</name>
<dbReference type="RefSeq" id="WP_159753116.1">
    <property type="nucleotide sequence ID" value="NZ_WUQX01000001.1"/>
</dbReference>
<sequence>MANENAKFWCSEVYDGFLFLLPHNYPAMVIINMRTLEINYVSNFINELELQSVNNEAYITDVCVENEIAYCSCGCAQIIVKINMKSRNVTICKIPICGNGFNGILKLGTHIWLTPRIKGGVVCYCIKRNTVTLYEKYPDGFTASYVPFHTLYQCEKGIILFPNLSDQFILLNIKTGEMENIKHVSDLISGDKIEDTYGFDNTMAYSIDGKTISFMSGKDYSFYRVNIDTGEFYKTEFYTTNVYPQKRFLSLGNLSLWECDLIGESEPFDSCMFIEYIKERHRLRNDEDKFLGAEGKEIYAKLVGI</sequence>
<evidence type="ECO:0000313" key="1">
    <source>
        <dbReference type="EMBL" id="MXP77643.1"/>
    </source>
</evidence>
<proteinExistence type="predicted"/>